<dbReference type="PRINTS" id="PR01021">
    <property type="entry name" value="OMPADOMAIN"/>
</dbReference>
<dbReference type="SUPFAM" id="SSF82171">
    <property type="entry name" value="DPP6 N-terminal domain-like"/>
    <property type="match status" value="1"/>
</dbReference>
<dbReference type="CDD" id="cd07185">
    <property type="entry name" value="OmpA_C-like"/>
    <property type="match status" value="1"/>
</dbReference>
<evidence type="ECO:0000256" key="2">
    <source>
        <dbReference type="ARBA" id="ARBA00023136"/>
    </source>
</evidence>
<dbReference type="AlphaFoldDB" id="A0A1N6UW41"/>
<dbReference type="InterPro" id="IPR011659">
    <property type="entry name" value="WD40"/>
</dbReference>
<evidence type="ECO:0000313" key="7">
    <source>
        <dbReference type="EMBL" id="SIQ69885.1"/>
    </source>
</evidence>
<feature type="domain" description="OmpA-like" evidence="6">
    <location>
        <begin position="543"/>
        <end position="664"/>
    </location>
</feature>
<dbReference type="InterPro" id="IPR050330">
    <property type="entry name" value="Bact_OuterMem_StrucFunc"/>
</dbReference>
<keyword evidence="3" id="KW-0998">Cell outer membrane</keyword>
<dbReference type="Gene3D" id="3.30.1330.60">
    <property type="entry name" value="OmpA-like domain"/>
    <property type="match status" value="1"/>
</dbReference>
<dbReference type="RefSeq" id="WP_143731868.1">
    <property type="nucleotide sequence ID" value="NZ_FTNM01000001.1"/>
</dbReference>
<protein>
    <submittedName>
        <fullName evidence="7">WD40-like Beta Propeller Repeat</fullName>
    </submittedName>
</protein>
<gene>
    <name evidence="7" type="ORF">SAMN05421545_1110</name>
</gene>
<keyword evidence="8" id="KW-1185">Reference proteome</keyword>
<evidence type="ECO:0000256" key="4">
    <source>
        <dbReference type="PROSITE-ProRule" id="PRU00473"/>
    </source>
</evidence>
<dbReference type="Pfam" id="PF07676">
    <property type="entry name" value="PD40"/>
    <property type="match status" value="2"/>
</dbReference>
<dbReference type="SUPFAM" id="SSF103088">
    <property type="entry name" value="OmpA-like"/>
    <property type="match status" value="1"/>
</dbReference>
<reference evidence="8" key="1">
    <citation type="submission" date="2017-01" db="EMBL/GenBank/DDBJ databases">
        <authorList>
            <person name="Varghese N."/>
            <person name="Submissions S."/>
        </authorList>
    </citation>
    <scope>NUCLEOTIDE SEQUENCE [LARGE SCALE GENOMIC DNA]</scope>
    <source>
        <strain evidence="8">DM9</strain>
    </source>
</reference>
<evidence type="ECO:0000256" key="1">
    <source>
        <dbReference type="ARBA" id="ARBA00004442"/>
    </source>
</evidence>
<evidence type="ECO:0000259" key="6">
    <source>
        <dbReference type="PROSITE" id="PS51123"/>
    </source>
</evidence>
<dbReference type="OrthoDB" id="1488841at2"/>
<dbReference type="STRING" id="1077936.SAMN05421545_1110"/>
<accession>A0A1N6UW41</accession>
<name>A0A1N6UW41_9BACT</name>
<dbReference type="Gene3D" id="1.25.40.10">
    <property type="entry name" value="Tetratricopeptide repeat domain"/>
    <property type="match status" value="1"/>
</dbReference>
<dbReference type="GO" id="GO:0009279">
    <property type="term" value="C:cell outer membrane"/>
    <property type="evidence" value="ECO:0007669"/>
    <property type="project" value="UniProtKB-SubCell"/>
</dbReference>
<keyword evidence="2 4" id="KW-0472">Membrane</keyword>
<dbReference type="EMBL" id="FTNM01000001">
    <property type="protein sequence ID" value="SIQ69885.1"/>
    <property type="molecule type" value="Genomic_DNA"/>
</dbReference>
<organism evidence="7 8">
    <name type="scientific">Pontibacter lucknowensis</name>
    <dbReference type="NCBI Taxonomy" id="1077936"/>
    <lineage>
        <taxon>Bacteria</taxon>
        <taxon>Pseudomonadati</taxon>
        <taxon>Bacteroidota</taxon>
        <taxon>Cytophagia</taxon>
        <taxon>Cytophagales</taxon>
        <taxon>Hymenobacteraceae</taxon>
        <taxon>Pontibacter</taxon>
    </lineage>
</organism>
<dbReference type="PROSITE" id="PS51123">
    <property type="entry name" value="OMPA_2"/>
    <property type="match status" value="1"/>
</dbReference>
<evidence type="ECO:0000313" key="8">
    <source>
        <dbReference type="Proteomes" id="UP000185924"/>
    </source>
</evidence>
<dbReference type="InterPro" id="IPR006665">
    <property type="entry name" value="OmpA-like"/>
</dbReference>
<comment type="subcellular location">
    <subcellularLocation>
        <location evidence="1">Cell outer membrane</location>
    </subcellularLocation>
</comment>
<sequence>MRLRFLYLLILLATVCAQPLAAQKKEIKEADKHFNSFEYALALDAYKKLMERKEPDAYLLERIADSYRLMNNSKEAEFWYAQAAGFENVTPASIYYYAEAAKRNGNYEKAKELYTSYARRVPEQANKAMALAASCDSAIFWTNRPLSYEISTEQSLNSSGVDFSPIQLPNGDMVFSSDRLPTDESKKKERFNWTGNGFVQLYYASMNEDSTWNEPSPLGNEINTDFHNGPASFLPQENILYFTRTNSVKRSHAKVNTDPTSWVNRGDGKGTGNINRHEIFMARRNGDEWVDVKPFKYNKPQEYSVGHPAITPDGKVLYFVSDMPGGAGETDIYYSERQPDGSWGEPVNAGEVINTSGRESFPSIGGDGKLYFSSDGHVGLGGLDIFKAEGEHGNWTRVQNLMYPLNTSRDDLGIVVDSSGTKGWLSSGRTSETGYDNIYKFREVNVECTLVGQTYEMVDQPGTHLKKRVMVDNVLLQLFEENVGSMVETHSDSTGNFNYKVEAGMQYTIRGSKKGYLTQTILFTPDCRFSIDSLLVEMIMYRDTPNVPIVLENIFYDLDKHDIRPDAAIELDKLVRILKANPTIRIELSSHTDSRQTRKYNQDLSDRRAQAAVDYIVSKGIERNRLVAKGYGETRLRNKCADYVECSEEDHQVNRRTEFKIISK</sequence>
<dbReference type="SUPFAM" id="SSF48452">
    <property type="entry name" value="TPR-like"/>
    <property type="match status" value="1"/>
</dbReference>
<dbReference type="Proteomes" id="UP000185924">
    <property type="component" value="Unassembled WGS sequence"/>
</dbReference>
<dbReference type="PANTHER" id="PTHR30329:SF21">
    <property type="entry name" value="LIPOPROTEIN YIAD-RELATED"/>
    <property type="match status" value="1"/>
</dbReference>
<evidence type="ECO:0000256" key="3">
    <source>
        <dbReference type="ARBA" id="ARBA00023237"/>
    </source>
</evidence>
<feature type="chain" id="PRO_5009938852" evidence="5">
    <location>
        <begin position="22"/>
        <end position="664"/>
    </location>
</feature>
<feature type="signal peptide" evidence="5">
    <location>
        <begin position="1"/>
        <end position="21"/>
    </location>
</feature>
<proteinExistence type="predicted"/>
<dbReference type="PANTHER" id="PTHR30329">
    <property type="entry name" value="STATOR ELEMENT OF FLAGELLAR MOTOR COMPLEX"/>
    <property type="match status" value="1"/>
</dbReference>
<dbReference type="InterPro" id="IPR011990">
    <property type="entry name" value="TPR-like_helical_dom_sf"/>
</dbReference>
<dbReference type="InterPro" id="IPR036737">
    <property type="entry name" value="OmpA-like_sf"/>
</dbReference>
<dbReference type="InterPro" id="IPR006664">
    <property type="entry name" value="OMP_bac"/>
</dbReference>
<dbReference type="Pfam" id="PF00691">
    <property type="entry name" value="OmpA"/>
    <property type="match status" value="1"/>
</dbReference>
<keyword evidence="5" id="KW-0732">Signal</keyword>
<evidence type="ECO:0000256" key="5">
    <source>
        <dbReference type="SAM" id="SignalP"/>
    </source>
</evidence>